<dbReference type="Proteomes" id="UP000682782">
    <property type="component" value="Chromosome"/>
</dbReference>
<evidence type="ECO:0000313" key="1">
    <source>
        <dbReference type="EMBL" id="QUC68394.1"/>
    </source>
</evidence>
<gene>
    <name evidence="1" type="ORF">JYE49_06805</name>
</gene>
<keyword evidence="2" id="KW-1185">Reference proteome</keyword>
<reference evidence="1" key="1">
    <citation type="submission" date="2021-01" db="EMBL/GenBank/DDBJ databases">
        <title>Complete genome sequence of Clostridiales bacterium R-7.</title>
        <authorList>
            <person name="Mahoney-Kurpe S.C."/>
            <person name="Palevich N."/>
            <person name="Koike S."/>
            <person name="Moon C.D."/>
            <person name="Attwood G.T."/>
        </authorList>
    </citation>
    <scope>NUCLEOTIDE SEQUENCE</scope>
    <source>
        <strain evidence="1">R-7</strain>
    </source>
</reference>
<dbReference type="EMBL" id="CP068393">
    <property type="protein sequence ID" value="QUC68394.1"/>
    <property type="molecule type" value="Genomic_DNA"/>
</dbReference>
<proteinExistence type="predicted"/>
<accession>A0AC61MYX1</accession>
<name>A0AC61MYX1_9FIRM</name>
<sequence>MELKVLSLEDRKMITDLFTDVFTNEPWNDDWSDRKQLDAYITDLTGQSYSLTLGYFDGDRIMGLSMGYIKHWYSGTEYVINEFCVDRHSQGKGIGTAFMKAIEAYLSEKGICQIFLLTDKDVPAYTFYQHNGFTEQIGNVAFAKRF</sequence>
<protein>
    <submittedName>
        <fullName evidence="1">GNAT family N-acetyltransferase</fullName>
    </submittedName>
</protein>
<organism evidence="1 2">
    <name type="scientific">Aristaeella hokkaidonensis</name>
    <dbReference type="NCBI Taxonomy" id="3046382"/>
    <lineage>
        <taxon>Bacteria</taxon>
        <taxon>Bacillati</taxon>
        <taxon>Bacillota</taxon>
        <taxon>Clostridia</taxon>
        <taxon>Eubacteriales</taxon>
        <taxon>Aristaeellaceae</taxon>
        <taxon>Aristaeella</taxon>
    </lineage>
</organism>
<evidence type="ECO:0000313" key="2">
    <source>
        <dbReference type="Proteomes" id="UP000682782"/>
    </source>
</evidence>